<gene>
    <name evidence="1" type="ORF">METZ01_LOCUS265335</name>
</gene>
<accession>A0A382JPF0</accession>
<sequence>MKHLAYLLCFCLVSGCIATQSGSIFNPGSGKPIVDTKGVNMSQYELDLEECSTFSEDISTGKSIAKGAVTGAAVGAVIEAITEDVRSRRDAIEVGAVSGGAQSGIRAVREKEQIVRRCLRGRGYKVLN</sequence>
<protein>
    <recommendedName>
        <fullName evidence="2">Glycine zipper family protein</fullName>
    </recommendedName>
</protein>
<evidence type="ECO:0000313" key="1">
    <source>
        <dbReference type="EMBL" id="SVC12481.1"/>
    </source>
</evidence>
<dbReference type="PROSITE" id="PS51257">
    <property type="entry name" value="PROKAR_LIPOPROTEIN"/>
    <property type="match status" value="1"/>
</dbReference>
<evidence type="ECO:0008006" key="2">
    <source>
        <dbReference type="Google" id="ProtNLM"/>
    </source>
</evidence>
<dbReference type="EMBL" id="UINC01074862">
    <property type="protein sequence ID" value="SVC12481.1"/>
    <property type="molecule type" value="Genomic_DNA"/>
</dbReference>
<dbReference type="AlphaFoldDB" id="A0A382JPF0"/>
<organism evidence="1">
    <name type="scientific">marine metagenome</name>
    <dbReference type="NCBI Taxonomy" id="408172"/>
    <lineage>
        <taxon>unclassified sequences</taxon>
        <taxon>metagenomes</taxon>
        <taxon>ecological metagenomes</taxon>
    </lineage>
</organism>
<name>A0A382JPF0_9ZZZZ</name>
<proteinExistence type="predicted"/>
<reference evidence="1" key="1">
    <citation type="submission" date="2018-05" db="EMBL/GenBank/DDBJ databases">
        <authorList>
            <person name="Lanie J.A."/>
            <person name="Ng W.-L."/>
            <person name="Kazmierczak K.M."/>
            <person name="Andrzejewski T.M."/>
            <person name="Davidsen T.M."/>
            <person name="Wayne K.J."/>
            <person name="Tettelin H."/>
            <person name="Glass J.I."/>
            <person name="Rusch D."/>
            <person name="Podicherti R."/>
            <person name="Tsui H.-C.T."/>
            <person name="Winkler M.E."/>
        </authorList>
    </citation>
    <scope>NUCLEOTIDE SEQUENCE</scope>
</reference>